<dbReference type="CDD" id="cd08071">
    <property type="entry name" value="MPN_DUF2466"/>
    <property type="match status" value="1"/>
</dbReference>
<dbReference type="OrthoDB" id="9804482at2"/>
<dbReference type="PANTHER" id="PTHR30471:SF3">
    <property type="entry name" value="UPF0758 PROTEIN YEES-RELATED"/>
    <property type="match status" value="1"/>
</dbReference>
<name>A0A1M5A1N1_9FLAO</name>
<organism evidence="7 8">
    <name type="scientific">Chryseobacterium takakiae</name>
    <dbReference type="NCBI Taxonomy" id="1302685"/>
    <lineage>
        <taxon>Bacteria</taxon>
        <taxon>Pseudomonadati</taxon>
        <taxon>Bacteroidota</taxon>
        <taxon>Flavobacteriia</taxon>
        <taxon>Flavobacteriales</taxon>
        <taxon>Weeksellaceae</taxon>
        <taxon>Chryseobacterium group</taxon>
        <taxon>Chryseobacterium</taxon>
    </lineage>
</organism>
<evidence type="ECO:0000256" key="4">
    <source>
        <dbReference type="ARBA" id="ARBA00022833"/>
    </source>
</evidence>
<dbReference type="InterPro" id="IPR020891">
    <property type="entry name" value="UPF0758_CS"/>
</dbReference>
<reference evidence="8" key="1">
    <citation type="submission" date="2016-11" db="EMBL/GenBank/DDBJ databases">
        <authorList>
            <person name="Varghese N."/>
            <person name="Submissions S."/>
        </authorList>
    </citation>
    <scope>NUCLEOTIDE SEQUENCE [LARGE SCALE GENOMIC DNA]</scope>
    <source>
        <strain evidence="8">DSM 26898</strain>
    </source>
</reference>
<evidence type="ECO:0000313" key="7">
    <source>
        <dbReference type="EMBL" id="SHF23722.1"/>
    </source>
</evidence>
<evidence type="ECO:0000256" key="2">
    <source>
        <dbReference type="ARBA" id="ARBA00022723"/>
    </source>
</evidence>
<dbReference type="PANTHER" id="PTHR30471">
    <property type="entry name" value="DNA REPAIR PROTEIN RADC"/>
    <property type="match status" value="1"/>
</dbReference>
<dbReference type="AlphaFoldDB" id="A0A1M5A1N1"/>
<dbReference type="InterPro" id="IPR001405">
    <property type="entry name" value="UPF0758"/>
</dbReference>
<dbReference type="InterPro" id="IPR025657">
    <property type="entry name" value="RadC_JAB"/>
</dbReference>
<evidence type="ECO:0000259" key="6">
    <source>
        <dbReference type="PROSITE" id="PS50249"/>
    </source>
</evidence>
<evidence type="ECO:0000313" key="8">
    <source>
        <dbReference type="Proteomes" id="UP000184236"/>
    </source>
</evidence>
<evidence type="ECO:0000256" key="3">
    <source>
        <dbReference type="ARBA" id="ARBA00022801"/>
    </source>
</evidence>
<dbReference type="Proteomes" id="UP000184236">
    <property type="component" value="Unassembled WGS sequence"/>
</dbReference>
<protein>
    <submittedName>
        <fullName evidence="7">RadC-like JAB domain-containing protein</fullName>
    </submittedName>
</protein>
<evidence type="ECO:0000256" key="1">
    <source>
        <dbReference type="ARBA" id="ARBA00022670"/>
    </source>
</evidence>
<dbReference type="RefSeq" id="WP_072885517.1">
    <property type="nucleotide sequence ID" value="NZ_FQVO01000011.1"/>
</dbReference>
<evidence type="ECO:0000256" key="5">
    <source>
        <dbReference type="ARBA" id="ARBA00023049"/>
    </source>
</evidence>
<proteinExistence type="predicted"/>
<keyword evidence="8" id="KW-1185">Reference proteome</keyword>
<dbReference type="GO" id="GO:0008237">
    <property type="term" value="F:metallopeptidase activity"/>
    <property type="evidence" value="ECO:0007669"/>
    <property type="project" value="UniProtKB-KW"/>
</dbReference>
<dbReference type="STRING" id="1302685.SAMN05444408_111115"/>
<accession>A0A1M5A1N1</accession>
<dbReference type="InterPro" id="IPR037518">
    <property type="entry name" value="MPN"/>
</dbReference>
<sequence length="149" mass="16559">MNNTISEVSEIQVSYKPNKILSSKITTSFDAIQIIRKFWNEETIQMQEEVKVILLNNLNCVLGIYNLSKGGITSSLVDVRLILSVALKCLATGIILVHNHPSGNIKPSSADLSIVKKLNESCRLMDITLFDSIIITKENYMSFADDGLL</sequence>
<keyword evidence="5" id="KW-0482">Metalloprotease</keyword>
<dbReference type="PROSITE" id="PS01302">
    <property type="entry name" value="UPF0758"/>
    <property type="match status" value="1"/>
</dbReference>
<dbReference type="GO" id="GO:0006508">
    <property type="term" value="P:proteolysis"/>
    <property type="evidence" value="ECO:0007669"/>
    <property type="project" value="UniProtKB-KW"/>
</dbReference>
<feature type="domain" description="MPN" evidence="6">
    <location>
        <begin position="24"/>
        <end position="149"/>
    </location>
</feature>
<gene>
    <name evidence="7" type="ORF">SAMN05444408_111115</name>
</gene>
<keyword evidence="4" id="KW-0862">Zinc</keyword>
<dbReference type="PROSITE" id="PS50249">
    <property type="entry name" value="MPN"/>
    <property type="match status" value="1"/>
</dbReference>
<dbReference type="GO" id="GO:0046872">
    <property type="term" value="F:metal ion binding"/>
    <property type="evidence" value="ECO:0007669"/>
    <property type="project" value="UniProtKB-KW"/>
</dbReference>
<dbReference type="Gene3D" id="3.40.140.10">
    <property type="entry name" value="Cytidine Deaminase, domain 2"/>
    <property type="match status" value="1"/>
</dbReference>
<dbReference type="EMBL" id="FQVO01000011">
    <property type="protein sequence ID" value="SHF23722.1"/>
    <property type="molecule type" value="Genomic_DNA"/>
</dbReference>
<keyword evidence="1" id="KW-0645">Protease</keyword>
<keyword evidence="3" id="KW-0378">Hydrolase</keyword>
<dbReference type="Pfam" id="PF04002">
    <property type="entry name" value="RadC"/>
    <property type="match status" value="1"/>
</dbReference>
<keyword evidence="2" id="KW-0479">Metal-binding</keyword>